<sequence length="178" mass="19685">MSRHSPRGIRCFSATTTKASPPERACQTHKRKEIEIDADVDSDSTKIGYTYIIYSENKEADVSDESTIEDAATRQGKWTLTNAWVEVAATLEDDEATDRSYCECAGEVDGRAMCSVEVGAMTAEDRTRPRRSDCVKDRTMSEASRETRHGGIKSLWVLGGEAYHSLACRGANHSTLLK</sequence>
<evidence type="ECO:0000313" key="1">
    <source>
        <dbReference type="EMBL" id="MED6183634.1"/>
    </source>
</evidence>
<protein>
    <submittedName>
        <fullName evidence="1">Uncharacterized protein</fullName>
    </submittedName>
</protein>
<accession>A0ABU6WCR3</accession>
<evidence type="ECO:0000313" key="2">
    <source>
        <dbReference type="Proteomes" id="UP001341840"/>
    </source>
</evidence>
<organism evidence="1 2">
    <name type="scientific">Stylosanthes scabra</name>
    <dbReference type="NCBI Taxonomy" id="79078"/>
    <lineage>
        <taxon>Eukaryota</taxon>
        <taxon>Viridiplantae</taxon>
        <taxon>Streptophyta</taxon>
        <taxon>Embryophyta</taxon>
        <taxon>Tracheophyta</taxon>
        <taxon>Spermatophyta</taxon>
        <taxon>Magnoliopsida</taxon>
        <taxon>eudicotyledons</taxon>
        <taxon>Gunneridae</taxon>
        <taxon>Pentapetalae</taxon>
        <taxon>rosids</taxon>
        <taxon>fabids</taxon>
        <taxon>Fabales</taxon>
        <taxon>Fabaceae</taxon>
        <taxon>Papilionoideae</taxon>
        <taxon>50 kb inversion clade</taxon>
        <taxon>dalbergioids sensu lato</taxon>
        <taxon>Dalbergieae</taxon>
        <taxon>Pterocarpus clade</taxon>
        <taxon>Stylosanthes</taxon>
    </lineage>
</organism>
<comment type="caution">
    <text evidence="1">The sequence shown here is derived from an EMBL/GenBank/DDBJ whole genome shotgun (WGS) entry which is preliminary data.</text>
</comment>
<dbReference type="Proteomes" id="UP001341840">
    <property type="component" value="Unassembled WGS sequence"/>
</dbReference>
<proteinExistence type="predicted"/>
<name>A0ABU6WCR3_9FABA</name>
<keyword evidence="2" id="KW-1185">Reference proteome</keyword>
<dbReference type="EMBL" id="JASCZI010181452">
    <property type="protein sequence ID" value="MED6183634.1"/>
    <property type="molecule type" value="Genomic_DNA"/>
</dbReference>
<reference evidence="1 2" key="1">
    <citation type="journal article" date="2023" name="Plants (Basel)">
        <title>Bridging the Gap: Combining Genomics and Transcriptomics Approaches to Understand Stylosanthes scabra, an Orphan Legume from the Brazilian Caatinga.</title>
        <authorList>
            <person name="Ferreira-Neto J.R.C."/>
            <person name="da Silva M.D."/>
            <person name="Binneck E."/>
            <person name="de Melo N.F."/>
            <person name="da Silva R.H."/>
            <person name="de Melo A.L.T.M."/>
            <person name="Pandolfi V."/>
            <person name="Bustamante F.O."/>
            <person name="Brasileiro-Vidal A.C."/>
            <person name="Benko-Iseppon A.M."/>
        </authorList>
    </citation>
    <scope>NUCLEOTIDE SEQUENCE [LARGE SCALE GENOMIC DNA]</scope>
    <source>
        <tissue evidence="1">Leaves</tissue>
    </source>
</reference>
<gene>
    <name evidence="1" type="ORF">PIB30_039575</name>
</gene>